<feature type="compositionally biased region" description="Polar residues" evidence="4">
    <location>
        <begin position="393"/>
        <end position="405"/>
    </location>
</feature>
<evidence type="ECO:0000256" key="3">
    <source>
        <dbReference type="PROSITE-ProRule" id="PRU00221"/>
    </source>
</evidence>
<dbReference type="Pfam" id="PF00400">
    <property type="entry name" value="WD40"/>
    <property type="match status" value="2"/>
</dbReference>
<comment type="caution">
    <text evidence="6">The sequence shown here is derived from an EMBL/GenBank/DDBJ whole genome shotgun (WGS) entry which is preliminary data.</text>
</comment>
<name>A0A9Q0RIT0_ANAIG</name>
<dbReference type="EMBL" id="JAPDFW010000013">
    <property type="protein sequence ID" value="KAJ5080099.1"/>
    <property type="molecule type" value="Genomic_DNA"/>
</dbReference>
<dbReference type="AlphaFoldDB" id="A0A9Q0RIT0"/>
<sequence length="448" mass="50799">MTNNEMILSSSKEEIIIWEYQTGTNIKKYKSSGSFKCGFTDKQIYSIQSEKTNKITVWNIANNKPLFTSNLAEQATSLTIPDQAKEYCLIGGESGNIYIYHISTGRLLARFKLHIRKITQIKSAKFPNAYIIITTGEEGSICCWSLVEMISLSTSIMQESNSEIQSLIKPLRKWTQHTLPVSDIYISPNGRIYSASLDRTSKIFDIYTGDMLASIIFPSYLNRILVDNNERFLYVASGKGDVCQVSLCDDLQLGNKDITHSKITNSTFIKNSSVGPQSLTFLDSSTKQIFSGHKTSVSAMNCILDGSVLITGDLEGNVKIWDTFTKQCLNTFQKHNSQVNEIFLSQFCPEKKLMQNLILYLKQKPIRVISLLLNHLKNITNTSKISEIKESKPQAQNDSQVSENLSNDDIEEMKQKILRLEDENKRWKTLNNTLYQKLLSLEHSSKND</sequence>
<accession>A0A9Q0RIT0</accession>
<organism evidence="6 7">
    <name type="scientific">Anaeramoeba ignava</name>
    <name type="common">Anaerobic marine amoeba</name>
    <dbReference type="NCBI Taxonomy" id="1746090"/>
    <lineage>
        <taxon>Eukaryota</taxon>
        <taxon>Metamonada</taxon>
        <taxon>Anaeramoebidae</taxon>
        <taxon>Anaeramoeba</taxon>
    </lineage>
</organism>
<keyword evidence="2" id="KW-0677">Repeat</keyword>
<dbReference type="GO" id="GO:0120330">
    <property type="term" value="C:rixosome complex"/>
    <property type="evidence" value="ECO:0007669"/>
    <property type="project" value="TreeGrafter"/>
</dbReference>
<feature type="domain" description="IFT121 second beta-propeller" evidence="5">
    <location>
        <begin position="3"/>
        <end position="116"/>
    </location>
</feature>
<dbReference type="InterPro" id="IPR045227">
    <property type="entry name" value="WDR18/Ipi3/RID3"/>
</dbReference>
<proteinExistence type="predicted"/>
<dbReference type="PROSITE" id="PS50294">
    <property type="entry name" value="WD_REPEATS_REGION"/>
    <property type="match status" value="1"/>
</dbReference>
<evidence type="ECO:0000256" key="4">
    <source>
        <dbReference type="SAM" id="MobiDB-lite"/>
    </source>
</evidence>
<dbReference type="InterPro" id="IPR036322">
    <property type="entry name" value="WD40_repeat_dom_sf"/>
</dbReference>
<protein>
    <submittedName>
        <fullName evidence="6">Wd repeat-containing protein</fullName>
    </submittedName>
</protein>
<dbReference type="GO" id="GO:0006261">
    <property type="term" value="P:DNA-templated DNA replication"/>
    <property type="evidence" value="ECO:0007669"/>
    <property type="project" value="TreeGrafter"/>
</dbReference>
<dbReference type="InterPro" id="IPR056158">
    <property type="entry name" value="Beta-prop_IFT121_2nd"/>
</dbReference>
<dbReference type="GO" id="GO:0005656">
    <property type="term" value="C:nuclear pre-replicative complex"/>
    <property type="evidence" value="ECO:0007669"/>
    <property type="project" value="TreeGrafter"/>
</dbReference>
<feature type="region of interest" description="Disordered" evidence="4">
    <location>
        <begin position="387"/>
        <end position="406"/>
    </location>
</feature>
<evidence type="ECO:0000313" key="7">
    <source>
        <dbReference type="Proteomes" id="UP001149090"/>
    </source>
</evidence>
<gene>
    <name evidence="6" type="ORF">M0811_14116</name>
</gene>
<dbReference type="InterPro" id="IPR001680">
    <property type="entry name" value="WD40_rpt"/>
</dbReference>
<dbReference type="InterPro" id="IPR015943">
    <property type="entry name" value="WD40/YVTN_repeat-like_dom_sf"/>
</dbReference>
<dbReference type="Pfam" id="PF23390">
    <property type="entry name" value="Beta-prop_WDR35_2nd"/>
    <property type="match status" value="1"/>
</dbReference>
<dbReference type="PANTHER" id="PTHR18763">
    <property type="entry name" value="WD-REPEAT PROTEIN 18"/>
    <property type="match status" value="1"/>
</dbReference>
<evidence type="ECO:0000259" key="5">
    <source>
        <dbReference type="Pfam" id="PF23390"/>
    </source>
</evidence>
<dbReference type="PROSITE" id="PS50082">
    <property type="entry name" value="WD_REPEATS_2"/>
    <property type="match status" value="1"/>
</dbReference>
<evidence type="ECO:0000256" key="1">
    <source>
        <dbReference type="ARBA" id="ARBA00022574"/>
    </source>
</evidence>
<dbReference type="PANTHER" id="PTHR18763:SF0">
    <property type="entry name" value="WD REPEAT-CONTAINING PROTEIN 18"/>
    <property type="match status" value="1"/>
</dbReference>
<feature type="repeat" description="WD" evidence="3">
    <location>
        <begin position="290"/>
        <end position="331"/>
    </location>
</feature>
<dbReference type="OMA" id="GVNARIY"/>
<evidence type="ECO:0000313" key="6">
    <source>
        <dbReference type="EMBL" id="KAJ5080099.1"/>
    </source>
</evidence>
<dbReference type="SUPFAM" id="SSF50978">
    <property type="entry name" value="WD40 repeat-like"/>
    <property type="match status" value="1"/>
</dbReference>
<dbReference type="OrthoDB" id="756370at2759"/>
<reference evidence="6" key="1">
    <citation type="submission" date="2022-10" db="EMBL/GenBank/DDBJ databases">
        <title>Novel sulphate-reducing endosymbionts in the free-living metamonad Anaeramoeba.</title>
        <authorList>
            <person name="Jerlstrom-Hultqvist J."/>
            <person name="Cepicka I."/>
            <person name="Gallot-Lavallee L."/>
            <person name="Salas-Leiva D."/>
            <person name="Curtis B.A."/>
            <person name="Zahonova K."/>
            <person name="Pipaliya S."/>
            <person name="Dacks J."/>
            <person name="Roger A.J."/>
        </authorList>
    </citation>
    <scope>NUCLEOTIDE SEQUENCE</scope>
    <source>
        <strain evidence="6">BMAN</strain>
    </source>
</reference>
<keyword evidence="7" id="KW-1185">Reference proteome</keyword>
<dbReference type="Proteomes" id="UP001149090">
    <property type="component" value="Unassembled WGS sequence"/>
</dbReference>
<evidence type="ECO:0000256" key="2">
    <source>
        <dbReference type="ARBA" id="ARBA00022737"/>
    </source>
</evidence>
<dbReference type="Gene3D" id="2.130.10.10">
    <property type="entry name" value="YVTN repeat-like/Quinoprotein amine dehydrogenase"/>
    <property type="match status" value="2"/>
</dbReference>
<dbReference type="GO" id="GO:0006364">
    <property type="term" value="P:rRNA processing"/>
    <property type="evidence" value="ECO:0007669"/>
    <property type="project" value="TreeGrafter"/>
</dbReference>
<keyword evidence="1 3" id="KW-0853">WD repeat</keyword>
<dbReference type="SMART" id="SM00320">
    <property type="entry name" value="WD40"/>
    <property type="match status" value="4"/>
</dbReference>